<feature type="transmembrane region" description="Helical" evidence="1">
    <location>
        <begin position="30"/>
        <end position="50"/>
    </location>
</feature>
<comment type="caution">
    <text evidence="2">The sequence shown here is derived from an EMBL/GenBank/DDBJ whole genome shotgun (WGS) entry which is preliminary data.</text>
</comment>
<proteinExistence type="predicted"/>
<keyword evidence="1" id="KW-0472">Membrane</keyword>
<dbReference type="AlphaFoldDB" id="A0A923MJF5"/>
<name>A0A923MJF5_9FIRM</name>
<accession>A0A923MJF5</accession>
<keyword evidence="3" id="KW-1185">Reference proteome</keyword>
<evidence type="ECO:0000313" key="2">
    <source>
        <dbReference type="EMBL" id="MBC5771076.1"/>
    </source>
</evidence>
<gene>
    <name evidence="2" type="ORF">H8Z83_12230</name>
</gene>
<organism evidence="2 3">
    <name type="scientific">Dysosmobacter segnis</name>
    <dbReference type="NCBI Taxonomy" id="2763042"/>
    <lineage>
        <taxon>Bacteria</taxon>
        <taxon>Bacillati</taxon>
        <taxon>Bacillota</taxon>
        <taxon>Clostridia</taxon>
        <taxon>Eubacteriales</taxon>
        <taxon>Oscillospiraceae</taxon>
        <taxon>Dysosmobacter</taxon>
    </lineage>
</organism>
<evidence type="ECO:0000313" key="3">
    <source>
        <dbReference type="Proteomes" id="UP000620327"/>
    </source>
</evidence>
<protein>
    <submittedName>
        <fullName evidence="2">Uncharacterized protein</fullName>
    </submittedName>
</protein>
<dbReference type="EMBL" id="JACOQI010000012">
    <property type="protein sequence ID" value="MBC5771076.1"/>
    <property type="molecule type" value="Genomic_DNA"/>
</dbReference>
<reference evidence="2" key="1">
    <citation type="submission" date="2020-08" db="EMBL/GenBank/DDBJ databases">
        <title>Genome public.</title>
        <authorList>
            <person name="Liu C."/>
            <person name="Sun Q."/>
        </authorList>
    </citation>
    <scope>NUCLEOTIDE SEQUENCE</scope>
    <source>
        <strain evidence="2">BX15</strain>
    </source>
</reference>
<keyword evidence="1" id="KW-0812">Transmembrane</keyword>
<dbReference type="RefSeq" id="WP_187015304.1">
    <property type="nucleotide sequence ID" value="NZ_JACOQI010000012.1"/>
</dbReference>
<sequence>MKKLMKRSLIARLLATAAETGLIALYLLNVISTGTFVPLIVIVSLLFWSFGVKRKP</sequence>
<evidence type="ECO:0000256" key="1">
    <source>
        <dbReference type="SAM" id="Phobius"/>
    </source>
</evidence>
<keyword evidence="1" id="KW-1133">Transmembrane helix</keyword>
<dbReference type="Proteomes" id="UP000620327">
    <property type="component" value="Unassembled WGS sequence"/>
</dbReference>